<dbReference type="KEGG" id="bpg:Bathy05g00530"/>
<keyword evidence="3" id="KW-1185">Reference proteome</keyword>
<dbReference type="OrthoDB" id="5954824at2759"/>
<feature type="compositionally biased region" description="Polar residues" evidence="1">
    <location>
        <begin position="258"/>
        <end position="273"/>
    </location>
</feature>
<feature type="compositionally biased region" description="Low complexity" evidence="1">
    <location>
        <begin position="176"/>
        <end position="194"/>
    </location>
</feature>
<dbReference type="SUPFAM" id="SSF46785">
    <property type="entry name" value="Winged helix' DNA-binding domain"/>
    <property type="match status" value="1"/>
</dbReference>
<protein>
    <submittedName>
        <fullName evidence="2">Uncharacterized protein</fullName>
    </submittedName>
</protein>
<dbReference type="InterPro" id="IPR036390">
    <property type="entry name" value="WH_DNA-bd_sf"/>
</dbReference>
<proteinExistence type="predicted"/>
<organism evidence="2 3">
    <name type="scientific">Bathycoccus prasinos</name>
    <dbReference type="NCBI Taxonomy" id="41875"/>
    <lineage>
        <taxon>Eukaryota</taxon>
        <taxon>Viridiplantae</taxon>
        <taxon>Chlorophyta</taxon>
        <taxon>Mamiellophyceae</taxon>
        <taxon>Mamiellales</taxon>
        <taxon>Bathycoccaceae</taxon>
        <taxon>Bathycoccus</taxon>
    </lineage>
</organism>
<dbReference type="STRING" id="41875.K8EVQ9"/>
<dbReference type="RefSeq" id="XP_007512982.1">
    <property type="nucleotide sequence ID" value="XM_007512920.1"/>
</dbReference>
<accession>K8EVQ9</accession>
<sequence length="406" mass="43962">MDERPIPTIGATHAQQQLDQERATTTGNTNKGGGTKGGTKNETTTTAFLSVHDLVHFAITTSSTRSATLREIYETCEKHGRIAHKHNRKSRVITSNGHWKSQVRHALYTSKRFTRNDAKGVQGDRWRVIPQFANEPVHTVVVDDAGDSETNGIATTTIASNNNNNGTIGSNGGLHNNNNNNTSSKAKASVGASKKPPKATTGVATNRKTTKKNPTKAQIAAAAKKNAAENKSISSDLLHDAHVAGFQNEQQGGGGKSNGTQDIFSPSTGTKRSLGQIMDEDLSSFDMEAVGRRFMRFTPDPSLNDQTANMNGAIGGEVMHQHPYDQNPKVNGHMVRPLSPVARQSIPISGPNELRHLKAKPRDLLRNRRKSSSASVGQAPCSPDAIDKLNEYFPKESEMATMFSFF</sequence>
<evidence type="ECO:0000313" key="3">
    <source>
        <dbReference type="Proteomes" id="UP000198341"/>
    </source>
</evidence>
<dbReference type="EMBL" id="FO082274">
    <property type="protein sequence ID" value="CCO16540.1"/>
    <property type="molecule type" value="Genomic_DNA"/>
</dbReference>
<feature type="region of interest" description="Disordered" evidence="1">
    <location>
        <begin position="163"/>
        <end position="215"/>
    </location>
</feature>
<dbReference type="InterPro" id="IPR036388">
    <property type="entry name" value="WH-like_DNA-bd_sf"/>
</dbReference>
<dbReference type="Gene3D" id="1.10.10.10">
    <property type="entry name" value="Winged helix-like DNA-binding domain superfamily/Winged helix DNA-binding domain"/>
    <property type="match status" value="1"/>
</dbReference>
<feature type="region of interest" description="Disordered" evidence="1">
    <location>
        <begin position="247"/>
        <end position="274"/>
    </location>
</feature>
<dbReference type="AlphaFoldDB" id="K8EVQ9"/>
<dbReference type="Proteomes" id="UP000198341">
    <property type="component" value="Chromosome 5"/>
</dbReference>
<name>K8EVQ9_9CHLO</name>
<dbReference type="GeneID" id="19015557"/>
<evidence type="ECO:0000256" key="1">
    <source>
        <dbReference type="SAM" id="MobiDB-lite"/>
    </source>
</evidence>
<dbReference type="eggNOG" id="ENOG502SXUN">
    <property type="taxonomic scope" value="Eukaryota"/>
</dbReference>
<feature type="region of interest" description="Disordered" evidence="1">
    <location>
        <begin position="1"/>
        <end position="41"/>
    </location>
</feature>
<evidence type="ECO:0000313" key="2">
    <source>
        <dbReference type="EMBL" id="CCO16540.1"/>
    </source>
</evidence>
<gene>
    <name evidence="2" type="ORF">Bathy05g00530</name>
</gene>
<reference evidence="2 3" key="1">
    <citation type="submission" date="2011-10" db="EMBL/GenBank/DDBJ databases">
        <authorList>
            <person name="Genoscope - CEA"/>
        </authorList>
    </citation>
    <scope>NUCLEOTIDE SEQUENCE [LARGE SCALE GENOMIC DNA]</scope>
    <source>
        <strain evidence="2 3">RCC 1105</strain>
    </source>
</reference>